<accession>A0A4Z2HU10</accession>
<keyword evidence="3" id="KW-1185">Reference proteome</keyword>
<evidence type="ECO:0000313" key="2">
    <source>
        <dbReference type="EMBL" id="TNN69041.1"/>
    </source>
</evidence>
<comment type="caution">
    <text evidence="2">The sequence shown here is derived from an EMBL/GenBank/DDBJ whole genome shotgun (WGS) entry which is preliminary data.</text>
</comment>
<evidence type="ECO:0000313" key="3">
    <source>
        <dbReference type="Proteomes" id="UP000314294"/>
    </source>
</evidence>
<sequence length="116" mass="12614">MCYPLHKPIESATLPAGELVDNEQQLLRQNRLQPGGLGDEVNASSHCLGSTAVRARHQLGTRPGSEESSYHEVTQGGGQKASLYFSTGIKQPRCRLPGVATLQLTPPKTSEFRMEL</sequence>
<reference evidence="2 3" key="1">
    <citation type="submission" date="2019-03" db="EMBL/GenBank/DDBJ databases">
        <title>First draft genome of Liparis tanakae, snailfish: a comprehensive survey of snailfish specific genes.</title>
        <authorList>
            <person name="Kim W."/>
            <person name="Song I."/>
            <person name="Jeong J.-H."/>
            <person name="Kim D."/>
            <person name="Kim S."/>
            <person name="Ryu S."/>
            <person name="Song J.Y."/>
            <person name="Lee S.K."/>
        </authorList>
    </citation>
    <scope>NUCLEOTIDE SEQUENCE [LARGE SCALE GENOMIC DNA]</scope>
    <source>
        <tissue evidence="2">Muscle</tissue>
    </source>
</reference>
<name>A0A4Z2HU10_9TELE</name>
<proteinExistence type="predicted"/>
<dbReference type="AlphaFoldDB" id="A0A4Z2HU10"/>
<evidence type="ECO:0000256" key="1">
    <source>
        <dbReference type="SAM" id="MobiDB-lite"/>
    </source>
</evidence>
<protein>
    <submittedName>
        <fullName evidence="2">Uncharacterized protein</fullName>
    </submittedName>
</protein>
<feature type="region of interest" description="Disordered" evidence="1">
    <location>
        <begin position="33"/>
        <end position="77"/>
    </location>
</feature>
<organism evidence="2 3">
    <name type="scientific">Liparis tanakae</name>
    <name type="common">Tanaka's snailfish</name>
    <dbReference type="NCBI Taxonomy" id="230148"/>
    <lineage>
        <taxon>Eukaryota</taxon>
        <taxon>Metazoa</taxon>
        <taxon>Chordata</taxon>
        <taxon>Craniata</taxon>
        <taxon>Vertebrata</taxon>
        <taxon>Euteleostomi</taxon>
        <taxon>Actinopterygii</taxon>
        <taxon>Neopterygii</taxon>
        <taxon>Teleostei</taxon>
        <taxon>Neoteleostei</taxon>
        <taxon>Acanthomorphata</taxon>
        <taxon>Eupercaria</taxon>
        <taxon>Perciformes</taxon>
        <taxon>Cottioidei</taxon>
        <taxon>Cottales</taxon>
        <taxon>Liparidae</taxon>
        <taxon>Liparis</taxon>
    </lineage>
</organism>
<dbReference type="Proteomes" id="UP000314294">
    <property type="component" value="Unassembled WGS sequence"/>
</dbReference>
<gene>
    <name evidence="2" type="ORF">EYF80_020744</name>
</gene>
<dbReference type="EMBL" id="SRLO01000181">
    <property type="protein sequence ID" value="TNN69041.1"/>
    <property type="molecule type" value="Genomic_DNA"/>
</dbReference>